<dbReference type="RefSeq" id="WP_128674944.1">
    <property type="nucleotide sequence ID" value="NZ_CP124777.1"/>
</dbReference>
<feature type="transmembrane region" description="Helical" evidence="2">
    <location>
        <begin position="74"/>
        <end position="96"/>
    </location>
</feature>
<dbReference type="Proteomes" id="UP000272490">
    <property type="component" value="Unassembled WGS sequence"/>
</dbReference>
<name>A0A3P3QV15_9FIRM</name>
<keyword evidence="2" id="KW-1133">Transmembrane helix</keyword>
<reference evidence="3 4" key="1">
    <citation type="submission" date="2018-11" db="EMBL/GenBank/DDBJ databases">
        <title>Genome sequencing of Lachnoanaerobaculum sp. KCOM 2030 (= ChDC B114).</title>
        <authorList>
            <person name="Kook J.-K."/>
            <person name="Park S.-N."/>
            <person name="Lim Y.K."/>
        </authorList>
    </citation>
    <scope>NUCLEOTIDE SEQUENCE [LARGE SCALE GENOMIC DNA]</scope>
    <source>
        <strain evidence="3 4">KCOM 2030</strain>
    </source>
</reference>
<dbReference type="EMBL" id="RRCO01000006">
    <property type="protein sequence ID" value="RRJ24608.1"/>
    <property type="molecule type" value="Genomic_DNA"/>
</dbReference>
<proteinExistence type="predicted"/>
<dbReference type="AlphaFoldDB" id="A0A3P3QV15"/>
<sequence>MLGIDSFITLFPKEKKDADVFSFINRLTALSNNLTELLDELENIIVRLKKNNNIDILDEARRIERSRKKIMERIGLLALIVIIAIIIGVVMIYMLYIKNNSNEEYISTNENNRRYVENKPTFTENDRAVLDLIVDLDQISKEVNPK</sequence>
<keyword evidence="2" id="KW-0812">Transmembrane</keyword>
<evidence type="ECO:0000256" key="2">
    <source>
        <dbReference type="SAM" id="Phobius"/>
    </source>
</evidence>
<accession>A0A3P3QV15</accession>
<comment type="caution">
    <text evidence="3">The sequence shown here is derived from an EMBL/GenBank/DDBJ whole genome shotgun (WGS) entry which is preliminary data.</text>
</comment>
<evidence type="ECO:0000256" key="1">
    <source>
        <dbReference type="SAM" id="Coils"/>
    </source>
</evidence>
<keyword evidence="2" id="KW-0472">Membrane</keyword>
<gene>
    <name evidence="3" type="ORF">EHV10_12545</name>
</gene>
<keyword evidence="1" id="KW-0175">Coiled coil</keyword>
<feature type="coiled-coil region" evidence="1">
    <location>
        <begin position="24"/>
        <end position="51"/>
    </location>
</feature>
<evidence type="ECO:0000313" key="4">
    <source>
        <dbReference type="Proteomes" id="UP000272490"/>
    </source>
</evidence>
<evidence type="ECO:0000313" key="3">
    <source>
        <dbReference type="EMBL" id="RRJ24608.1"/>
    </source>
</evidence>
<keyword evidence="4" id="KW-1185">Reference proteome</keyword>
<protein>
    <submittedName>
        <fullName evidence="3">Uncharacterized protein</fullName>
    </submittedName>
</protein>
<dbReference type="OrthoDB" id="9856520at2"/>
<organism evidence="3 4">
    <name type="scientific">Lachnoanaerobaculum gingivalis</name>
    <dbReference type="NCBI Taxonomy" id="2490855"/>
    <lineage>
        <taxon>Bacteria</taxon>
        <taxon>Bacillati</taxon>
        <taxon>Bacillota</taxon>
        <taxon>Clostridia</taxon>
        <taxon>Lachnospirales</taxon>
        <taxon>Lachnospiraceae</taxon>
        <taxon>Lachnoanaerobaculum</taxon>
    </lineage>
</organism>